<dbReference type="AlphaFoldDB" id="A0A6A6TT47"/>
<reference evidence="2" key="1">
    <citation type="journal article" date="2020" name="Stud. Mycol.">
        <title>101 Dothideomycetes genomes: a test case for predicting lifestyles and emergence of pathogens.</title>
        <authorList>
            <person name="Haridas S."/>
            <person name="Albert R."/>
            <person name="Binder M."/>
            <person name="Bloem J."/>
            <person name="Labutti K."/>
            <person name="Salamov A."/>
            <person name="Andreopoulos B."/>
            <person name="Baker S."/>
            <person name="Barry K."/>
            <person name="Bills G."/>
            <person name="Bluhm B."/>
            <person name="Cannon C."/>
            <person name="Castanera R."/>
            <person name="Culley D."/>
            <person name="Daum C."/>
            <person name="Ezra D."/>
            <person name="Gonzalez J."/>
            <person name="Henrissat B."/>
            <person name="Kuo A."/>
            <person name="Liang C."/>
            <person name="Lipzen A."/>
            <person name="Lutzoni F."/>
            <person name="Magnuson J."/>
            <person name="Mondo S."/>
            <person name="Nolan M."/>
            <person name="Ohm R."/>
            <person name="Pangilinan J."/>
            <person name="Park H.-J."/>
            <person name="Ramirez L."/>
            <person name="Alfaro M."/>
            <person name="Sun H."/>
            <person name="Tritt A."/>
            <person name="Yoshinaga Y."/>
            <person name="Zwiers L.-H."/>
            <person name="Turgeon B."/>
            <person name="Goodwin S."/>
            <person name="Spatafora J."/>
            <person name="Crous P."/>
            <person name="Grigoriev I."/>
        </authorList>
    </citation>
    <scope>NUCLEOTIDE SEQUENCE</scope>
    <source>
        <strain evidence="2">CBS 122681</strain>
    </source>
</reference>
<feature type="compositionally biased region" description="Polar residues" evidence="1">
    <location>
        <begin position="122"/>
        <end position="140"/>
    </location>
</feature>
<evidence type="ECO:0000313" key="2">
    <source>
        <dbReference type="EMBL" id="KAF2662123.1"/>
    </source>
</evidence>
<evidence type="ECO:0000313" key="3">
    <source>
        <dbReference type="Proteomes" id="UP000799324"/>
    </source>
</evidence>
<feature type="region of interest" description="Disordered" evidence="1">
    <location>
        <begin position="122"/>
        <end position="158"/>
    </location>
</feature>
<gene>
    <name evidence="2" type="ORF">K491DRAFT_673223</name>
</gene>
<evidence type="ECO:0000256" key="1">
    <source>
        <dbReference type="SAM" id="MobiDB-lite"/>
    </source>
</evidence>
<protein>
    <submittedName>
        <fullName evidence="2">Uncharacterized protein</fullName>
    </submittedName>
</protein>
<proteinExistence type="predicted"/>
<sequence>MNSSEVQRACAQVDQIAKLLSQIKDVLGSETYNQYLGHLYGIYKNSSRAQLGMQLSKLEDFVLSRPSTVFTHNEIIGIYNTFPQCKDKFTAVTVTSHARATCDRPAGEEDAMQDIQCSNAAQPVTETSNTLPSETFQLSFRPSPSSSPSTDRPVENWFSSLDLKDPKNIFAIAEEFGYLENVSGDSGKARKN</sequence>
<accession>A0A6A6TT47</accession>
<name>A0A6A6TT47_9PLEO</name>
<keyword evidence="3" id="KW-1185">Reference proteome</keyword>
<dbReference type="Proteomes" id="UP000799324">
    <property type="component" value="Unassembled WGS sequence"/>
</dbReference>
<dbReference type="EMBL" id="MU004290">
    <property type="protein sequence ID" value="KAF2662123.1"/>
    <property type="molecule type" value="Genomic_DNA"/>
</dbReference>
<organism evidence="2 3">
    <name type="scientific">Lophiostoma macrostomum CBS 122681</name>
    <dbReference type="NCBI Taxonomy" id="1314788"/>
    <lineage>
        <taxon>Eukaryota</taxon>
        <taxon>Fungi</taxon>
        <taxon>Dikarya</taxon>
        <taxon>Ascomycota</taxon>
        <taxon>Pezizomycotina</taxon>
        <taxon>Dothideomycetes</taxon>
        <taxon>Pleosporomycetidae</taxon>
        <taxon>Pleosporales</taxon>
        <taxon>Lophiostomataceae</taxon>
        <taxon>Lophiostoma</taxon>
    </lineage>
</organism>